<dbReference type="KEGG" id="cfi:Celf_3087"/>
<reference evidence="1 2" key="1">
    <citation type="submission" date="2011-04" db="EMBL/GenBank/DDBJ databases">
        <title>Complete sequence of Cellulomonas fimi ATCC 484.</title>
        <authorList>
            <consortium name="US DOE Joint Genome Institute"/>
            <person name="Lucas S."/>
            <person name="Han J."/>
            <person name="Lapidus A."/>
            <person name="Cheng J.-F."/>
            <person name="Goodwin L."/>
            <person name="Pitluck S."/>
            <person name="Peters L."/>
            <person name="Chertkov O."/>
            <person name="Detter J.C."/>
            <person name="Han C."/>
            <person name="Tapia R."/>
            <person name="Land M."/>
            <person name="Hauser L."/>
            <person name="Kyrpides N."/>
            <person name="Ivanova N."/>
            <person name="Ovchinnikova G."/>
            <person name="Pagani I."/>
            <person name="Mead D."/>
            <person name="Brumm P."/>
            <person name="Woyke T."/>
        </authorList>
    </citation>
    <scope>NUCLEOTIDE SEQUENCE [LARGE SCALE GENOMIC DNA]</scope>
    <source>
        <strain evidence="2">ATCC 484 / DSM 20113 / JCM 1341 / NBRC 15513 / NCIMB 8980 / NCTC 7547</strain>
    </source>
</reference>
<evidence type="ECO:0000313" key="2">
    <source>
        <dbReference type="Proteomes" id="UP000008460"/>
    </source>
</evidence>
<dbReference type="EMBL" id="CP002666">
    <property type="protein sequence ID" value="AEE47203.1"/>
    <property type="molecule type" value="Genomic_DNA"/>
</dbReference>
<evidence type="ECO:0000313" key="1">
    <source>
        <dbReference type="EMBL" id="AEE47203.1"/>
    </source>
</evidence>
<proteinExistence type="predicted"/>
<organism evidence="1 2">
    <name type="scientific">Cellulomonas fimi (strain ATCC 484 / DSM 20113 / JCM 1341 / CCUG 24087 / LMG 16345 / NBRC 15513 / NCIMB 8980 / NCTC 7547 / NRS-133)</name>
    <dbReference type="NCBI Taxonomy" id="590998"/>
    <lineage>
        <taxon>Bacteria</taxon>
        <taxon>Bacillati</taxon>
        <taxon>Actinomycetota</taxon>
        <taxon>Actinomycetes</taxon>
        <taxon>Micrococcales</taxon>
        <taxon>Cellulomonadaceae</taxon>
        <taxon>Cellulomonas</taxon>
    </lineage>
</organism>
<accession>F4GZ87</accession>
<dbReference type="AlphaFoldDB" id="F4GZ87"/>
<dbReference type="HOGENOM" id="CLU_123807_0_0_11"/>
<protein>
    <submittedName>
        <fullName evidence="1">Uncharacterized protein</fullName>
    </submittedName>
</protein>
<name>F4GZ87_CELFA</name>
<keyword evidence="2" id="KW-1185">Reference proteome</keyword>
<dbReference type="Proteomes" id="UP000008460">
    <property type="component" value="Chromosome"/>
</dbReference>
<gene>
    <name evidence="1" type="ordered locus">Celf_3087</name>
</gene>
<sequence>MDLRVVAQQRWRDISEPSWLPRIPGISADGFLYARCDAVLHGPETVAQIVAEPRTFRRRWDVRAEALLFVAQRAWEARTRRQWDDTRVPPFSYETGSNPAGGWG</sequence>